<feature type="compositionally biased region" description="Low complexity" evidence="1">
    <location>
        <begin position="134"/>
        <end position="143"/>
    </location>
</feature>
<evidence type="ECO:0000313" key="3">
    <source>
        <dbReference type="Proteomes" id="UP001522868"/>
    </source>
</evidence>
<sequence>MLLTGCTGGSGPDGAAQDSKAGDGAGQAAAPGRYRTLLEPCGSVSAATLRELLPSAADLTDEQRERVYQGTPAVTYDTDRRAGCSWKADGPDASHQLVLDFERVVSYDPEVSDDERAQQVYGDKESAVLPAAPPTASAKPSTPDGAPSESPADPSPTSETSPGGAPRPSASGKPGGSGPLDPSGSAATGEGLEPRVLTGLGDAAFLDDVLDRAGSTAQYRTVSVVFRTSNVVVTIRYAEQPASITEVPDSAELQDKAQGLARGLAERFDE</sequence>
<feature type="region of interest" description="Disordered" evidence="1">
    <location>
        <begin position="1"/>
        <end position="29"/>
    </location>
</feature>
<feature type="compositionally biased region" description="Gly residues" evidence="1">
    <location>
        <begin position="1"/>
        <end position="12"/>
    </location>
</feature>
<evidence type="ECO:0000256" key="1">
    <source>
        <dbReference type="SAM" id="MobiDB-lite"/>
    </source>
</evidence>
<keyword evidence="3" id="KW-1185">Reference proteome</keyword>
<dbReference type="EMBL" id="JALPTH010000036">
    <property type="protein sequence ID" value="MCK8681156.1"/>
    <property type="molecule type" value="Genomic_DNA"/>
</dbReference>
<feature type="region of interest" description="Disordered" evidence="1">
    <location>
        <begin position="63"/>
        <end position="95"/>
    </location>
</feature>
<organism evidence="2 3">
    <name type="scientific">Streptomyces lichenis</name>
    <dbReference type="NCBI Taxonomy" id="2306967"/>
    <lineage>
        <taxon>Bacteria</taxon>
        <taxon>Bacillati</taxon>
        <taxon>Actinomycetota</taxon>
        <taxon>Actinomycetes</taxon>
        <taxon>Kitasatosporales</taxon>
        <taxon>Streptomycetaceae</taxon>
        <taxon>Streptomyces</taxon>
    </lineage>
</organism>
<reference evidence="2 3" key="1">
    <citation type="submission" date="2022-04" db="EMBL/GenBank/DDBJ databases">
        <title>Streptomyces sp. nov. LCR6-01 isolated from Lichen of Dirinaria sp.</title>
        <authorList>
            <person name="Kanchanasin P."/>
            <person name="Tanasupawat S."/>
            <person name="Phongsopitanun W."/>
        </authorList>
    </citation>
    <scope>NUCLEOTIDE SEQUENCE [LARGE SCALE GENOMIC DNA]</scope>
    <source>
        <strain evidence="2 3">LCR6-01</strain>
    </source>
</reference>
<comment type="caution">
    <text evidence="2">The sequence shown here is derived from an EMBL/GenBank/DDBJ whole genome shotgun (WGS) entry which is preliminary data.</text>
</comment>
<accession>A0ABT0IIK1</accession>
<proteinExistence type="predicted"/>
<feature type="region of interest" description="Disordered" evidence="1">
    <location>
        <begin position="109"/>
        <end position="192"/>
    </location>
</feature>
<feature type="compositionally biased region" description="Low complexity" evidence="1">
    <location>
        <begin position="161"/>
        <end position="172"/>
    </location>
</feature>
<evidence type="ECO:0000313" key="2">
    <source>
        <dbReference type="EMBL" id="MCK8681156.1"/>
    </source>
</evidence>
<protein>
    <submittedName>
        <fullName evidence="2">DUF3558 domain-containing protein</fullName>
    </submittedName>
</protein>
<feature type="compositionally biased region" description="Basic and acidic residues" evidence="1">
    <location>
        <begin position="114"/>
        <end position="126"/>
    </location>
</feature>
<gene>
    <name evidence="2" type="ORF">M1O15_27935</name>
</gene>
<dbReference type="Proteomes" id="UP001522868">
    <property type="component" value="Unassembled WGS sequence"/>
</dbReference>
<name>A0ABT0IIK1_9ACTN</name>